<feature type="transmembrane region" description="Helical" evidence="1">
    <location>
        <begin position="335"/>
        <end position="360"/>
    </location>
</feature>
<feature type="transmembrane region" description="Helical" evidence="1">
    <location>
        <begin position="290"/>
        <end position="315"/>
    </location>
</feature>
<evidence type="ECO:0000313" key="2">
    <source>
        <dbReference type="EMBL" id="KAJ7634431.1"/>
    </source>
</evidence>
<dbReference type="Proteomes" id="UP001221142">
    <property type="component" value="Unassembled WGS sequence"/>
</dbReference>
<sequence>MAESKGQDHWYVQLKDVKVPEVDFREMSWKDAMLQRLHIFLAPTTSRAFTEKEDYFRDNFADQVRDYSEVRKRIKQLYLVYRSHRHSQLNNILGRLGLEEPPAQWDDEIDHVQDILHPSGKTISQNIGVSSPLRKYQVVDAAPDADRLMDAEQRLSDEDVKLLDEYCDSIKRTRTLRSHLKEVEDDLTQYAYMINTQATAELTYFRGFRDWCQVMLQLIGGLSNSLIAISTLGAGLAYSTIFGASRGNVALMCYCFPFFVCGFLLPVVIQILLQAGAGLQKEVKFAAQQFWTIVVGIFMSIATLSLMASLILLSLTVFLLREGDTPDQIPSRAPGIIVFGIMGSVFMLVLLGALVSAIAARAITTLRGIRAVVAAMYGSGGHQDGLKVWLPV</sequence>
<gene>
    <name evidence="2" type="ORF">FB45DRAFT_908887</name>
</gene>
<protein>
    <submittedName>
        <fullName evidence="2">Uncharacterized protein</fullName>
    </submittedName>
</protein>
<reference evidence="2" key="1">
    <citation type="submission" date="2023-03" db="EMBL/GenBank/DDBJ databases">
        <title>Massive genome expansion in bonnet fungi (Mycena s.s.) driven by repeated elements and novel gene families across ecological guilds.</title>
        <authorList>
            <consortium name="Lawrence Berkeley National Laboratory"/>
            <person name="Harder C.B."/>
            <person name="Miyauchi S."/>
            <person name="Viragh M."/>
            <person name="Kuo A."/>
            <person name="Thoen E."/>
            <person name="Andreopoulos B."/>
            <person name="Lu D."/>
            <person name="Skrede I."/>
            <person name="Drula E."/>
            <person name="Henrissat B."/>
            <person name="Morin E."/>
            <person name="Kohler A."/>
            <person name="Barry K."/>
            <person name="LaButti K."/>
            <person name="Morin E."/>
            <person name="Salamov A."/>
            <person name="Lipzen A."/>
            <person name="Mereny Z."/>
            <person name="Hegedus B."/>
            <person name="Baldrian P."/>
            <person name="Stursova M."/>
            <person name="Weitz H."/>
            <person name="Taylor A."/>
            <person name="Grigoriev I.V."/>
            <person name="Nagy L.G."/>
            <person name="Martin F."/>
            <person name="Kauserud H."/>
        </authorList>
    </citation>
    <scope>NUCLEOTIDE SEQUENCE</scope>
    <source>
        <strain evidence="2">9284</strain>
    </source>
</reference>
<dbReference type="AlphaFoldDB" id="A0AAD7FNM4"/>
<dbReference type="EMBL" id="JARKIF010000007">
    <property type="protein sequence ID" value="KAJ7634431.1"/>
    <property type="molecule type" value="Genomic_DNA"/>
</dbReference>
<keyword evidence="3" id="KW-1185">Reference proteome</keyword>
<feature type="transmembrane region" description="Helical" evidence="1">
    <location>
        <begin position="214"/>
        <end position="237"/>
    </location>
</feature>
<name>A0AAD7FNM4_9AGAR</name>
<feature type="transmembrane region" description="Helical" evidence="1">
    <location>
        <begin position="249"/>
        <end position="269"/>
    </location>
</feature>
<evidence type="ECO:0000256" key="1">
    <source>
        <dbReference type="SAM" id="Phobius"/>
    </source>
</evidence>
<keyword evidence="1" id="KW-1133">Transmembrane helix</keyword>
<comment type="caution">
    <text evidence="2">The sequence shown here is derived from an EMBL/GenBank/DDBJ whole genome shotgun (WGS) entry which is preliminary data.</text>
</comment>
<proteinExistence type="predicted"/>
<keyword evidence="1" id="KW-0812">Transmembrane</keyword>
<keyword evidence="1" id="KW-0472">Membrane</keyword>
<organism evidence="2 3">
    <name type="scientific">Roridomyces roridus</name>
    <dbReference type="NCBI Taxonomy" id="1738132"/>
    <lineage>
        <taxon>Eukaryota</taxon>
        <taxon>Fungi</taxon>
        <taxon>Dikarya</taxon>
        <taxon>Basidiomycota</taxon>
        <taxon>Agaricomycotina</taxon>
        <taxon>Agaricomycetes</taxon>
        <taxon>Agaricomycetidae</taxon>
        <taxon>Agaricales</taxon>
        <taxon>Marasmiineae</taxon>
        <taxon>Mycenaceae</taxon>
        <taxon>Roridomyces</taxon>
    </lineage>
</organism>
<accession>A0AAD7FNM4</accession>
<evidence type="ECO:0000313" key="3">
    <source>
        <dbReference type="Proteomes" id="UP001221142"/>
    </source>
</evidence>